<protein>
    <submittedName>
        <fullName evidence="1">Uncharacterized protein</fullName>
    </submittedName>
</protein>
<reference evidence="2" key="1">
    <citation type="journal article" date="2019" name="PLoS Negl. Trop. Dis.">
        <title>Revisiting the worldwide diversity of Leptospira species in the environment.</title>
        <authorList>
            <person name="Vincent A.T."/>
            <person name="Schiettekatte O."/>
            <person name="Bourhy P."/>
            <person name="Veyrier F.J."/>
            <person name="Picardeau M."/>
        </authorList>
    </citation>
    <scope>NUCLEOTIDE SEQUENCE [LARGE SCALE GENOMIC DNA]</scope>
    <source>
        <strain evidence="2">201800295</strain>
    </source>
</reference>
<proteinExistence type="predicted"/>
<organism evidence="1 2">
    <name type="scientific">Leptospira bouyouniensis</name>
    <dbReference type="NCBI Taxonomy" id="2484911"/>
    <lineage>
        <taxon>Bacteria</taxon>
        <taxon>Pseudomonadati</taxon>
        <taxon>Spirochaetota</taxon>
        <taxon>Spirochaetia</taxon>
        <taxon>Leptospirales</taxon>
        <taxon>Leptospiraceae</taxon>
        <taxon>Leptospira</taxon>
    </lineage>
</organism>
<dbReference type="EMBL" id="RQFD01000015">
    <property type="protein sequence ID" value="TGK48460.1"/>
    <property type="molecule type" value="Genomic_DNA"/>
</dbReference>
<dbReference type="Proteomes" id="UP000297617">
    <property type="component" value="Unassembled WGS sequence"/>
</dbReference>
<evidence type="ECO:0000313" key="1">
    <source>
        <dbReference type="EMBL" id="TGK48460.1"/>
    </source>
</evidence>
<comment type="caution">
    <text evidence="1">The sequence shown here is derived from an EMBL/GenBank/DDBJ whole genome shotgun (WGS) entry which is preliminary data.</text>
</comment>
<dbReference type="RefSeq" id="WP_135754232.1">
    <property type="nucleotide sequence ID" value="NZ_RQFD01000015.1"/>
</dbReference>
<accession>A0ABY2L4U9</accession>
<gene>
    <name evidence="1" type="ORF">EHQ10_12135</name>
</gene>
<sequence>MQTIETNGIAVASFALRIAFGTNLLGQGIVRMGKHYGVFREWIQTLFSQTPIPSFVVNTIGYHIPPLALVLDVLNLNGRNTKSSLVPYRLIPF</sequence>
<keyword evidence="2" id="KW-1185">Reference proteome</keyword>
<evidence type="ECO:0000313" key="2">
    <source>
        <dbReference type="Proteomes" id="UP000297617"/>
    </source>
</evidence>
<name>A0ABY2L4U9_9LEPT</name>